<dbReference type="Pfam" id="PF13855">
    <property type="entry name" value="LRR_8"/>
    <property type="match status" value="1"/>
</dbReference>
<reference evidence="5 7" key="2">
    <citation type="journal article" date="2013" name="Nature">
        <title>Insights into bilaterian evolution from three spiralian genomes.</title>
        <authorList>
            <person name="Simakov O."/>
            <person name="Marletaz F."/>
            <person name="Cho S.J."/>
            <person name="Edsinger-Gonzales E."/>
            <person name="Havlak P."/>
            <person name="Hellsten U."/>
            <person name="Kuo D.H."/>
            <person name="Larsson T."/>
            <person name="Lv J."/>
            <person name="Arendt D."/>
            <person name="Savage R."/>
            <person name="Osoegawa K."/>
            <person name="de Jong P."/>
            <person name="Grimwood J."/>
            <person name="Chapman J.A."/>
            <person name="Shapiro H."/>
            <person name="Aerts A."/>
            <person name="Otillar R.P."/>
            <person name="Terry A.Y."/>
            <person name="Boore J.L."/>
            <person name="Grigoriev I.V."/>
            <person name="Lindberg D.R."/>
            <person name="Seaver E.C."/>
            <person name="Weisblat D.A."/>
            <person name="Putnam N.H."/>
            <person name="Rokhsar D.S."/>
        </authorList>
    </citation>
    <scope>NUCLEOTIDE SEQUENCE</scope>
    <source>
        <strain evidence="5 7">I ESC-2004</strain>
    </source>
</reference>
<evidence type="ECO:0000256" key="2">
    <source>
        <dbReference type="ARBA" id="ARBA00022729"/>
    </source>
</evidence>
<protein>
    <submittedName>
        <fullName evidence="5 6">Uncharacterized protein</fullName>
    </submittedName>
</protein>
<dbReference type="InterPro" id="IPR001611">
    <property type="entry name" value="Leu-rich_rpt"/>
</dbReference>
<evidence type="ECO:0000313" key="5">
    <source>
        <dbReference type="EMBL" id="ELU03523.1"/>
    </source>
</evidence>
<dbReference type="PROSITE" id="PS51450">
    <property type="entry name" value="LRR"/>
    <property type="match status" value="1"/>
</dbReference>
<evidence type="ECO:0000256" key="4">
    <source>
        <dbReference type="SAM" id="SignalP"/>
    </source>
</evidence>
<dbReference type="EnsemblMetazoa" id="CapteT201012">
    <property type="protein sequence ID" value="CapteP201012"/>
    <property type="gene ID" value="CapteG201012"/>
</dbReference>
<reference evidence="7" key="1">
    <citation type="submission" date="2012-12" db="EMBL/GenBank/DDBJ databases">
        <authorList>
            <person name="Hellsten U."/>
            <person name="Grimwood J."/>
            <person name="Chapman J.A."/>
            <person name="Shapiro H."/>
            <person name="Aerts A."/>
            <person name="Otillar R.P."/>
            <person name="Terry A.Y."/>
            <person name="Boore J.L."/>
            <person name="Simakov O."/>
            <person name="Marletaz F."/>
            <person name="Cho S.-J."/>
            <person name="Edsinger-Gonzales E."/>
            <person name="Havlak P."/>
            <person name="Kuo D.-H."/>
            <person name="Larsson T."/>
            <person name="Lv J."/>
            <person name="Arendt D."/>
            <person name="Savage R."/>
            <person name="Osoegawa K."/>
            <person name="de Jong P."/>
            <person name="Lindberg D.R."/>
            <person name="Seaver E.C."/>
            <person name="Weisblat D.A."/>
            <person name="Putnam N.H."/>
            <person name="Grigoriev I.V."/>
            <person name="Rokhsar D.S."/>
        </authorList>
    </citation>
    <scope>NUCLEOTIDE SEQUENCE</scope>
    <source>
        <strain evidence="7">I ESC-2004</strain>
    </source>
</reference>
<dbReference type="GO" id="GO:0031012">
    <property type="term" value="C:extracellular matrix"/>
    <property type="evidence" value="ECO:0007669"/>
    <property type="project" value="TreeGrafter"/>
</dbReference>
<sequence>MFVFWVFMSCSFHTTDAIDLKNANLTEVPRDISNDTTHVYLSYNNISIIRDDALSYLPSLHRLDVSRNRIKTIEDHAFRSTKLVELIIHYNKLKLFPNLSDIGETVKTVYFNGNPLKFLRNKQIEHLVALEHLYISNTKVYSLPDFSLLPALKTVAMVSMSVQCCKKIMSLKSDLFFKVIDLETKLKPCNYPEELSGIPWVNISRDDMNIPCPEVMSK</sequence>
<organism evidence="5">
    <name type="scientific">Capitella teleta</name>
    <name type="common">Polychaete worm</name>
    <dbReference type="NCBI Taxonomy" id="283909"/>
    <lineage>
        <taxon>Eukaryota</taxon>
        <taxon>Metazoa</taxon>
        <taxon>Spiralia</taxon>
        <taxon>Lophotrochozoa</taxon>
        <taxon>Annelida</taxon>
        <taxon>Polychaeta</taxon>
        <taxon>Sedentaria</taxon>
        <taxon>Scolecida</taxon>
        <taxon>Capitellidae</taxon>
        <taxon>Capitella</taxon>
    </lineage>
</organism>
<reference evidence="6" key="3">
    <citation type="submission" date="2015-06" db="UniProtKB">
        <authorList>
            <consortium name="EnsemblMetazoa"/>
        </authorList>
    </citation>
    <scope>IDENTIFICATION</scope>
</reference>
<dbReference type="EMBL" id="KB303059">
    <property type="protein sequence ID" value="ELU03523.1"/>
    <property type="molecule type" value="Genomic_DNA"/>
</dbReference>
<evidence type="ECO:0000256" key="3">
    <source>
        <dbReference type="ARBA" id="ARBA00022737"/>
    </source>
</evidence>
<dbReference type="InterPro" id="IPR050328">
    <property type="entry name" value="Dev_Immune_Receptor"/>
</dbReference>
<dbReference type="PANTHER" id="PTHR24373">
    <property type="entry name" value="SLIT RELATED LEUCINE-RICH REPEAT NEURONAL PROTEIN"/>
    <property type="match status" value="1"/>
</dbReference>
<keyword evidence="3" id="KW-0677">Repeat</keyword>
<evidence type="ECO:0000313" key="7">
    <source>
        <dbReference type="Proteomes" id="UP000014760"/>
    </source>
</evidence>
<dbReference type="SUPFAM" id="SSF52058">
    <property type="entry name" value="L domain-like"/>
    <property type="match status" value="1"/>
</dbReference>
<feature type="signal peptide" evidence="4">
    <location>
        <begin position="1"/>
        <end position="17"/>
    </location>
</feature>
<dbReference type="Gene3D" id="3.80.10.10">
    <property type="entry name" value="Ribonuclease Inhibitor"/>
    <property type="match status" value="1"/>
</dbReference>
<evidence type="ECO:0000256" key="1">
    <source>
        <dbReference type="ARBA" id="ARBA00022614"/>
    </source>
</evidence>
<dbReference type="InterPro" id="IPR003591">
    <property type="entry name" value="Leu-rich_rpt_typical-subtyp"/>
</dbReference>
<dbReference type="InterPro" id="IPR032675">
    <property type="entry name" value="LRR_dom_sf"/>
</dbReference>
<dbReference type="Proteomes" id="UP000014760">
    <property type="component" value="Unassembled WGS sequence"/>
</dbReference>
<name>R7UIB4_CAPTE</name>
<accession>R7UIB4</accession>
<dbReference type="PANTHER" id="PTHR24373:SF261">
    <property type="entry name" value="VASORIN"/>
    <property type="match status" value="1"/>
</dbReference>
<keyword evidence="7" id="KW-1185">Reference proteome</keyword>
<proteinExistence type="predicted"/>
<feature type="chain" id="PRO_5008788084" evidence="4">
    <location>
        <begin position="18"/>
        <end position="218"/>
    </location>
</feature>
<gene>
    <name evidence="5" type="ORF">CAPTEDRAFT_201012</name>
</gene>
<dbReference type="GO" id="GO:0005615">
    <property type="term" value="C:extracellular space"/>
    <property type="evidence" value="ECO:0007669"/>
    <property type="project" value="TreeGrafter"/>
</dbReference>
<evidence type="ECO:0000313" key="6">
    <source>
        <dbReference type="EnsemblMetazoa" id="CapteP201012"/>
    </source>
</evidence>
<dbReference type="EMBL" id="AMQN01008411">
    <property type="status" value="NOT_ANNOTATED_CDS"/>
    <property type="molecule type" value="Genomic_DNA"/>
</dbReference>
<dbReference type="SMART" id="SM00369">
    <property type="entry name" value="LRR_TYP"/>
    <property type="match status" value="2"/>
</dbReference>
<keyword evidence="2 4" id="KW-0732">Signal</keyword>
<dbReference type="HOGENOM" id="CLU_074440_1_0_1"/>
<dbReference type="AlphaFoldDB" id="R7UIB4"/>
<dbReference type="STRING" id="283909.R7UIB4"/>
<dbReference type="OrthoDB" id="6130270at2759"/>
<keyword evidence="1" id="KW-0433">Leucine-rich repeat</keyword>